<comment type="caution">
    <text evidence="1">The sequence shown here is derived from an EMBL/GenBank/DDBJ whole genome shotgun (WGS) entry which is preliminary data.</text>
</comment>
<keyword evidence="1" id="KW-0418">Kinase</keyword>
<dbReference type="InterPro" id="IPR029056">
    <property type="entry name" value="Ribokinase-like"/>
</dbReference>
<accession>T0ZUB5</accession>
<dbReference type="AlphaFoldDB" id="T0ZUB5"/>
<sequence>MPALICGSLAYDTIMVFQDQFKNHILPDKVH</sequence>
<gene>
    <name evidence="2" type="ORF">B1A_09855</name>
    <name evidence="1" type="ORF">B1A_12919</name>
</gene>
<dbReference type="EMBL" id="AUZX01007014">
    <property type="protein sequence ID" value="EQD61045.1"/>
    <property type="molecule type" value="Genomic_DNA"/>
</dbReference>
<evidence type="ECO:0000313" key="2">
    <source>
        <dbReference type="EMBL" id="EQD61045.1"/>
    </source>
</evidence>
<dbReference type="EMBL" id="AUZX01009429">
    <property type="protein sequence ID" value="EQD51876.1"/>
    <property type="molecule type" value="Genomic_DNA"/>
</dbReference>
<name>T0ZUB5_9ZZZZ</name>
<protein>
    <submittedName>
        <fullName evidence="1">Carbohydrate kinase</fullName>
    </submittedName>
</protein>
<organism evidence="1">
    <name type="scientific">mine drainage metagenome</name>
    <dbReference type="NCBI Taxonomy" id="410659"/>
    <lineage>
        <taxon>unclassified sequences</taxon>
        <taxon>metagenomes</taxon>
        <taxon>ecological metagenomes</taxon>
    </lineage>
</organism>
<reference evidence="1" key="1">
    <citation type="submission" date="2013-08" db="EMBL/GenBank/DDBJ databases">
        <authorList>
            <person name="Mendez C."/>
            <person name="Richter M."/>
            <person name="Ferrer M."/>
            <person name="Sanchez J."/>
        </authorList>
    </citation>
    <scope>NUCLEOTIDE SEQUENCE</scope>
</reference>
<dbReference type="Gene3D" id="3.40.1190.20">
    <property type="match status" value="1"/>
</dbReference>
<evidence type="ECO:0000313" key="1">
    <source>
        <dbReference type="EMBL" id="EQD51876.1"/>
    </source>
</evidence>
<proteinExistence type="predicted"/>
<feature type="non-terminal residue" evidence="1">
    <location>
        <position position="31"/>
    </location>
</feature>
<reference evidence="1" key="2">
    <citation type="journal article" date="2014" name="ISME J.">
        <title>Microbial stratification in low pH oxic and suboxic macroscopic growths along an acid mine drainage.</title>
        <authorList>
            <person name="Mendez-Garcia C."/>
            <person name="Mesa V."/>
            <person name="Sprenger R.R."/>
            <person name="Richter M."/>
            <person name="Diez M.S."/>
            <person name="Solano J."/>
            <person name="Bargiela R."/>
            <person name="Golyshina O.V."/>
            <person name="Manteca A."/>
            <person name="Ramos J.L."/>
            <person name="Gallego J.R."/>
            <person name="Llorente I."/>
            <person name="Martins Dos Santos V.A."/>
            <person name="Jensen O.N."/>
            <person name="Pelaez A.I."/>
            <person name="Sanchez J."/>
            <person name="Ferrer M."/>
        </authorList>
    </citation>
    <scope>NUCLEOTIDE SEQUENCE</scope>
</reference>
<dbReference type="GO" id="GO:0016301">
    <property type="term" value="F:kinase activity"/>
    <property type="evidence" value="ECO:0007669"/>
    <property type="project" value="UniProtKB-KW"/>
</dbReference>
<keyword evidence="1" id="KW-0808">Transferase</keyword>